<accession>A0A5C6VDI0</accession>
<dbReference type="Pfam" id="PF01627">
    <property type="entry name" value="Hpt"/>
    <property type="match status" value="1"/>
</dbReference>
<evidence type="ECO:0000256" key="1">
    <source>
        <dbReference type="ARBA" id="ARBA00023012"/>
    </source>
</evidence>
<keyword evidence="1" id="KW-0902">Two-component regulatory system</keyword>
<dbReference type="EMBL" id="VOQS01000003">
    <property type="protein sequence ID" value="TXC83423.1"/>
    <property type="molecule type" value="Genomic_DNA"/>
</dbReference>
<comment type="caution">
    <text evidence="4">The sequence shown here is derived from an EMBL/GenBank/DDBJ whole genome shotgun (WGS) entry which is preliminary data.</text>
</comment>
<dbReference type="AlphaFoldDB" id="A0A5C6VDI0"/>
<reference evidence="4 5" key="1">
    <citation type="journal article" date="2018" name="Int. J. Syst. Evol. Microbiol.">
        <title>Paraburkholderia azotifigens sp. nov., a nitrogen-fixing bacterium isolated from paddy soil.</title>
        <authorList>
            <person name="Choi G.M."/>
            <person name="Im W.T."/>
        </authorList>
    </citation>
    <scope>NUCLEOTIDE SEQUENCE [LARGE SCALE GENOMIC DNA]</scope>
    <source>
        <strain evidence="4 5">NF 2-5-3</strain>
    </source>
</reference>
<feature type="modified residue" description="Phosphohistidine" evidence="2">
    <location>
        <position position="69"/>
    </location>
</feature>
<feature type="domain" description="HPt" evidence="3">
    <location>
        <begin position="30"/>
        <end position="123"/>
    </location>
</feature>
<dbReference type="GO" id="GO:0000160">
    <property type="term" value="P:phosphorelay signal transduction system"/>
    <property type="evidence" value="ECO:0007669"/>
    <property type="project" value="UniProtKB-KW"/>
</dbReference>
<evidence type="ECO:0000259" key="3">
    <source>
        <dbReference type="PROSITE" id="PS50894"/>
    </source>
</evidence>
<dbReference type="PROSITE" id="PS50894">
    <property type="entry name" value="HPT"/>
    <property type="match status" value="1"/>
</dbReference>
<dbReference type="GO" id="GO:0004672">
    <property type="term" value="F:protein kinase activity"/>
    <property type="evidence" value="ECO:0007669"/>
    <property type="project" value="UniProtKB-ARBA"/>
</dbReference>
<dbReference type="InterPro" id="IPR008207">
    <property type="entry name" value="Sig_transdc_His_kin_Hpt_dom"/>
</dbReference>
<proteinExistence type="predicted"/>
<evidence type="ECO:0000256" key="2">
    <source>
        <dbReference type="PROSITE-ProRule" id="PRU00110"/>
    </source>
</evidence>
<dbReference type="SUPFAM" id="SSF47226">
    <property type="entry name" value="Histidine-containing phosphotransfer domain, HPT domain"/>
    <property type="match status" value="1"/>
</dbReference>
<keyword evidence="2" id="KW-0597">Phosphoprotein</keyword>
<evidence type="ECO:0000313" key="4">
    <source>
        <dbReference type="EMBL" id="TXC83423.1"/>
    </source>
</evidence>
<dbReference type="InterPro" id="IPR036641">
    <property type="entry name" value="HPT_dom_sf"/>
</dbReference>
<protein>
    <submittedName>
        <fullName evidence="4">Hpt domain-containing protein</fullName>
    </submittedName>
</protein>
<dbReference type="Proteomes" id="UP000321776">
    <property type="component" value="Unassembled WGS sequence"/>
</dbReference>
<dbReference type="SMART" id="SM00073">
    <property type="entry name" value="HPT"/>
    <property type="match status" value="1"/>
</dbReference>
<dbReference type="Gene3D" id="1.20.120.160">
    <property type="entry name" value="HPT domain"/>
    <property type="match status" value="1"/>
</dbReference>
<sequence length="125" mass="13269">MMAACMRTAFGLTDGANALQERIDTLALGDRAVAQDVTSALIDTNCATLLYMTAARDSCDWDGLARAAHRLAGSLSMLQCRREIALAMQLERAALEHDAPTVVTLLPVVTGAVARLNAQLSVLLV</sequence>
<name>A0A5C6VDI0_9BURK</name>
<gene>
    <name evidence="4" type="ORF">FRZ40_23785</name>
</gene>
<evidence type="ECO:0000313" key="5">
    <source>
        <dbReference type="Proteomes" id="UP000321776"/>
    </source>
</evidence>
<organism evidence="4 5">
    <name type="scientific">Paraburkholderia azotifigens</name>
    <dbReference type="NCBI Taxonomy" id="2057004"/>
    <lineage>
        <taxon>Bacteria</taxon>
        <taxon>Pseudomonadati</taxon>
        <taxon>Pseudomonadota</taxon>
        <taxon>Betaproteobacteria</taxon>
        <taxon>Burkholderiales</taxon>
        <taxon>Burkholderiaceae</taxon>
        <taxon>Paraburkholderia</taxon>
    </lineage>
</organism>